<dbReference type="Proteomes" id="UP000643165">
    <property type="component" value="Unassembled WGS sequence"/>
</dbReference>
<protein>
    <recommendedName>
        <fullName evidence="1">AB hydrolase-1 domain-containing protein</fullName>
    </recommendedName>
</protein>
<proteinExistence type="predicted"/>
<dbReference type="Gene3D" id="3.40.50.1820">
    <property type="entry name" value="alpha/beta hydrolase"/>
    <property type="match status" value="1"/>
</dbReference>
<dbReference type="SUPFAM" id="SSF53474">
    <property type="entry name" value="alpha/beta-Hydrolases"/>
    <property type="match status" value="1"/>
</dbReference>
<evidence type="ECO:0000313" key="2">
    <source>
        <dbReference type="EMBL" id="GIJ24205.1"/>
    </source>
</evidence>
<keyword evidence="3" id="KW-1185">Reference proteome</keyword>
<evidence type="ECO:0000313" key="3">
    <source>
        <dbReference type="Proteomes" id="UP000643165"/>
    </source>
</evidence>
<reference evidence="2 3" key="1">
    <citation type="submission" date="2021-01" db="EMBL/GenBank/DDBJ databases">
        <title>Whole genome shotgun sequence of Verrucosispora lutea NBRC 106530.</title>
        <authorList>
            <person name="Komaki H."/>
            <person name="Tamura T."/>
        </authorList>
    </citation>
    <scope>NUCLEOTIDE SEQUENCE [LARGE SCALE GENOMIC DNA]</scope>
    <source>
        <strain evidence="2 3">NBRC 106530</strain>
    </source>
</reference>
<accession>A0ABQ4J239</accession>
<dbReference type="InterPro" id="IPR000073">
    <property type="entry name" value="AB_hydrolase_1"/>
</dbReference>
<comment type="caution">
    <text evidence="2">The sequence shown here is derived from an EMBL/GenBank/DDBJ whole genome shotgun (WGS) entry which is preliminary data.</text>
</comment>
<organism evidence="2 3">
    <name type="scientific">Micromonospora lutea</name>
    <dbReference type="NCBI Taxonomy" id="419825"/>
    <lineage>
        <taxon>Bacteria</taxon>
        <taxon>Bacillati</taxon>
        <taxon>Actinomycetota</taxon>
        <taxon>Actinomycetes</taxon>
        <taxon>Micromonosporales</taxon>
        <taxon>Micromonosporaceae</taxon>
        <taxon>Micromonospora</taxon>
    </lineage>
</organism>
<name>A0ABQ4J239_9ACTN</name>
<sequence>MGRNLAAAHQAGAGSGVVAGGWLTRWMELFIDAGDVSLPATLDVPVDRPVRGAVVVLHGSGMPQRSYFLYEQLARAFPAVDVAVLRFDRRPREQGDVPYAVQADDAVAAIAEVRRRIGDVPVGLWGWSQGAWPASAVAAGRPDLVSFLVLVASSGVSPAIQMRYGTAQQLLLNGYGSAEQADLTRLREALESVVRGHIDRETAQAIIDRYADRPWFPLVYVPRYLHDYPGTWDDMDYDPEPVIAQVRCPTLLFYGENDEWTPAEDSIAVWQRSAATSDLTIHRLAGCTHLPALGGADVLASISSDYNDTMLAWVQDRINR</sequence>
<feature type="domain" description="AB hydrolase-1" evidence="1">
    <location>
        <begin position="54"/>
        <end position="294"/>
    </location>
</feature>
<dbReference type="InterPro" id="IPR053145">
    <property type="entry name" value="AB_hydrolase_Est10"/>
</dbReference>
<dbReference type="PANTHER" id="PTHR43265">
    <property type="entry name" value="ESTERASE ESTD"/>
    <property type="match status" value="1"/>
</dbReference>
<dbReference type="InterPro" id="IPR029058">
    <property type="entry name" value="AB_hydrolase_fold"/>
</dbReference>
<evidence type="ECO:0000259" key="1">
    <source>
        <dbReference type="Pfam" id="PF12697"/>
    </source>
</evidence>
<dbReference type="EMBL" id="BOPB01000031">
    <property type="protein sequence ID" value="GIJ24205.1"/>
    <property type="molecule type" value="Genomic_DNA"/>
</dbReference>
<dbReference type="PANTHER" id="PTHR43265:SF1">
    <property type="entry name" value="ESTERASE ESTD"/>
    <property type="match status" value="1"/>
</dbReference>
<dbReference type="Pfam" id="PF12697">
    <property type="entry name" value="Abhydrolase_6"/>
    <property type="match status" value="1"/>
</dbReference>
<gene>
    <name evidence="2" type="ORF">Vlu01_48290</name>
</gene>